<dbReference type="SUPFAM" id="SSF54909">
    <property type="entry name" value="Dimeric alpha+beta barrel"/>
    <property type="match status" value="1"/>
</dbReference>
<keyword evidence="2" id="KW-0560">Oxidoreductase</keyword>
<dbReference type="RefSeq" id="WP_039737827.1">
    <property type="nucleotide sequence ID" value="NZ_JTCM02000009.1"/>
</dbReference>
<gene>
    <name evidence="2" type="ORF">PI95_006945</name>
</gene>
<dbReference type="Gene3D" id="3.30.70.100">
    <property type="match status" value="1"/>
</dbReference>
<organism evidence="2 3">
    <name type="scientific">Hassallia byssoidea VB512170</name>
    <dbReference type="NCBI Taxonomy" id="1304833"/>
    <lineage>
        <taxon>Bacteria</taxon>
        <taxon>Bacillati</taxon>
        <taxon>Cyanobacteriota</taxon>
        <taxon>Cyanophyceae</taxon>
        <taxon>Nostocales</taxon>
        <taxon>Tolypothrichaceae</taxon>
        <taxon>Hassallia</taxon>
    </lineage>
</organism>
<evidence type="ECO:0000313" key="2">
    <source>
        <dbReference type="EMBL" id="NEU72316.1"/>
    </source>
</evidence>
<keyword evidence="3" id="KW-1185">Reference proteome</keyword>
<proteinExistence type="predicted"/>
<feature type="domain" description="ABM" evidence="1">
    <location>
        <begin position="2"/>
        <end position="95"/>
    </location>
</feature>
<accession>A0A846H4G7</accession>
<dbReference type="InterPro" id="IPR007138">
    <property type="entry name" value="ABM_dom"/>
</dbReference>
<dbReference type="PROSITE" id="PS51725">
    <property type="entry name" value="ABM"/>
    <property type="match status" value="1"/>
</dbReference>
<dbReference type="AlphaFoldDB" id="A0A846H4G7"/>
<dbReference type="Pfam" id="PF03992">
    <property type="entry name" value="ABM"/>
    <property type="match status" value="1"/>
</dbReference>
<protein>
    <submittedName>
        <fullName evidence="2">Antibiotic biosynthesis monooxygenase</fullName>
    </submittedName>
</protein>
<name>A0A846H4G7_9CYAN</name>
<dbReference type="InterPro" id="IPR011008">
    <property type="entry name" value="Dimeric_a/b-barrel"/>
</dbReference>
<dbReference type="Proteomes" id="UP000031549">
    <property type="component" value="Unassembled WGS sequence"/>
</dbReference>
<reference evidence="2 3" key="1">
    <citation type="journal article" date="2015" name="Genome Announc.">
        <title>Draft Genome Sequence of Cyanobacterium Hassallia byssoidea Strain VB512170, Isolated from Monuments in India.</title>
        <authorList>
            <person name="Singh D."/>
            <person name="Chandrababunaidu M.M."/>
            <person name="Panda A."/>
            <person name="Sen D."/>
            <person name="Bhattacharyya S."/>
            <person name="Adhikary S.P."/>
            <person name="Tripathy S."/>
        </authorList>
    </citation>
    <scope>NUCLEOTIDE SEQUENCE [LARGE SCALE GENOMIC DNA]</scope>
    <source>
        <strain evidence="2 3">VB512170</strain>
    </source>
</reference>
<sequence>MITFVNVFTVLPEKQEDAFLNIQKVYMDVVKHQPGFISAKLLVSDDKTRVTAIANWESEVDLKAMRETPGFKDLHNPQFYQAIVSNDGHVYSTVVDV</sequence>
<keyword evidence="2" id="KW-0503">Monooxygenase</keyword>
<comment type="caution">
    <text evidence="2">The sequence shown here is derived from an EMBL/GenBank/DDBJ whole genome shotgun (WGS) entry which is preliminary data.</text>
</comment>
<evidence type="ECO:0000259" key="1">
    <source>
        <dbReference type="PROSITE" id="PS51725"/>
    </source>
</evidence>
<dbReference type="EMBL" id="JTCM02000009">
    <property type="protein sequence ID" value="NEU72316.1"/>
    <property type="molecule type" value="Genomic_DNA"/>
</dbReference>
<evidence type="ECO:0000313" key="3">
    <source>
        <dbReference type="Proteomes" id="UP000031549"/>
    </source>
</evidence>
<dbReference type="GO" id="GO:0004497">
    <property type="term" value="F:monooxygenase activity"/>
    <property type="evidence" value="ECO:0007669"/>
    <property type="project" value="UniProtKB-KW"/>
</dbReference>